<geneLocation type="mitochondrion" evidence="2"/>
<reference evidence="2 3" key="1">
    <citation type="submission" date="2018-03" db="EMBL/GenBank/DDBJ databases">
        <authorList>
            <person name="Fogelqvist J."/>
        </authorList>
    </citation>
    <scope>NUCLEOTIDE SEQUENCE [LARGE SCALE GENOMIC DNA]</scope>
</reference>
<gene>
    <name evidence="2" type="ORF">PLBR_LOCUS9110</name>
</gene>
<dbReference type="EMBL" id="OVEO01000019">
    <property type="protein sequence ID" value="SPR01895.1"/>
    <property type="molecule type" value="Genomic_DNA"/>
</dbReference>
<proteinExistence type="predicted"/>
<sequence length="156" mass="17379">MRALARRLVRWVADRVQIRRRRRRRRPRHEGNASWIEMVPLRCPTPVMRAPADAHAKAAPSSRYAPPSALGCVDVESPSKTTPSNARSCRVPSAGAQKRVRFHLSTSSHDEAASDHGRRPQREPSTAPRLFADCVAHCVPSPARAAGHRLFARVNE</sequence>
<evidence type="ECO:0000256" key="1">
    <source>
        <dbReference type="SAM" id="MobiDB-lite"/>
    </source>
</evidence>
<feature type="region of interest" description="Disordered" evidence="1">
    <location>
        <begin position="75"/>
        <end position="125"/>
    </location>
</feature>
<accession>A0A3P3YNV4</accession>
<feature type="compositionally biased region" description="Polar residues" evidence="1">
    <location>
        <begin position="78"/>
        <end position="87"/>
    </location>
</feature>
<organism evidence="2 3">
    <name type="scientific">Plasmodiophora brassicae</name>
    <name type="common">Clubroot disease agent</name>
    <dbReference type="NCBI Taxonomy" id="37360"/>
    <lineage>
        <taxon>Eukaryota</taxon>
        <taxon>Sar</taxon>
        <taxon>Rhizaria</taxon>
        <taxon>Endomyxa</taxon>
        <taxon>Phytomyxea</taxon>
        <taxon>Plasmodiophorida</taxon>
        <taxon>Plasmodiophoridae</taxon>
        <taxon>Plasmodiophora</taxon>
    </lineage>
</organism>
<dbReference type="Proteomes" id="UP000290189">
    <property type="component" value="Unassembled WGS sequence"/>
</dbReference>
<evidence type="ECO:0000313" key="3">
    <source>
        <dbReference type="Proteomes" id="UP000290189"/>
    </source>
</evidence>
<dbReference type="AlphaFoldDB" id="A0A3P3YNV4"/>
<protein>
    <submittedName>
        <fullName evidence="2">Uncharacterized protein</fullName>
    </submittedName>
</protein>
<evidence type="ECO:0000313" key="2">
    <source>
        <dbReference type="EMBL" id="SPR01895.1"/>
    </source>
</evidence>
<name>A0A3P3YNV4_PLABS</name>
<keyword evidence="2" id="KW-0496">Mitochondrion</keyword>
<feature type="compositionally biased region" description="Basic and acidic residues" evidence="1">
    <location>
        <begin position="108"/>
        <end position="122"/>
    </location>
</feature>